<keyword evidence="10" id="KW-0131">Cell cycle</keyword>
<reference evidence="15" key="3">
    <citation type="submission" date="2025-09" db="UniProtKB">
        <authorList>
            <consortium name="Ensembl"/>
        </authorList>
    </citation>
    <scope>IDENTIFICATION</scope>
    <source>
        <strain evidence="15">broiler</strain>
    </source>
</reference>
<dbReference type="InterPro" id="IPR013763">
    <property type="entry name" value="Cyclin-like_dom"/>
</dbReference>
<evidence type="ECO:0000256" key="2">
    <source>
        <dbReference type="ARBA" id="ARBA00004496"/>
    </source>
</evidence>
<dbReference type="GO" id="GO:0051301">
    <property type="term" value="P:cell division"/>
    <property type="evidence" value="ECO:0007669"/>
    <property type="project" value="UniProtKB-KW"/>
</dbReference>
<comment type="subcellular location">
    <subcellularLocation>
        <location evidence="2">Cytoplasm</location>
    </subcellularLocation>
    <subcellularLocation>
        <location evidence="1">Nucleus</location>
    </subcellularLocation>
</comment>
<dbReference type="Gene3D" id="1.10.472.10">
    <property type="entry name" value="Cyclin-like"/>
    <property type="match status" value="2"/>
</dbReference>
<dbReference type="Ensembl" id="ENSGALT00010064580.1">
    <property type="protein sequence ID" value="ENSGALP00010039567.1"/>
    <property type="gene ID" value="ENSGALG00010026588.1"/>
</dbReference>
<evidence type="ECO:0000256" key="4">
    <source>
        <dbReference type="ARBA" id="ARBA00022490"/>
    </source>
</evidence>
<feature type="region of interest" description="Disordered" evidence="12">
    <location>
        <begin position="20"/>
        <end position="74"/>
    </location>
</feature>
<dbReference type="Proteomes" id="UP000000539">
    <property type="component" value="Chromosome 26"/>
</dbReference>
<protein>
    <submittedName>
        <fullName evidence="15">Cyclin D3</fullName>
    </submittedName>
</protein>
<dbReference type="GO" id="GO:0042098">
    <property type="term" value="P:T cell proliferation"/>
    <property type="evidence" value="ECO:0007669"/>
    <property type="project" value="Ensembl"/>
</dbReference>
<dbReference type="GO" id="GO:0061575">
    <property type="term" value="F:cyclin-dependent protein serine/threonine kinase activator activity"/>
    <property type="evidence" value="ECO:0007669"/>
    <property type="project" value="Ensembl"/>
</dbReference>
<dbReference type="OrthoDB" id="306099at2759"/>
<accession>A0A8V1A121</accession>
<dbReference type="GO" id="GO:0005654">
    <property type="term" value="C:nucleoplasm"/>
    <property type="evidence" value="ECO:0007669"/>
    <property type="project" value="Ensembl"/>
</dbReference>
<organism evidence="15 16">
    <name type="scientific">Gallus gallus</name>
    <name type="common">Chicken</name>
    <dbReference type="NCBI Taxonomy" id="9031"/>
    <lineage>
        <taxon>Eukaryota</taxon>
        <taxon>Metazoa</taxon>
        <taxon>Chordata</taxon>
        <taxon>Craniata</taxon>
        <taxon>Vertebrata</taxon>
        <taxon>Euteleostomi</taxon>
        <taxon>Archelosauria</taxon>
        <taxon>Archosauria</taxon>
        <taxon>Dinosauria</taxon>
        <taxon>Saurischia</taxon>
        <taxon>Theropoda</taxon>
        <taxon>Coelurosauria</taxon>
        <taxon>Aves</taxon>
        <taxon>Neognathae</taxon>
        <taxon>Galloanserae</taxon>
        <taxon>Galliformes</taxon>
        <taxon>Phasianidae</taxon>
        <taxon>Phasianinae</taxon>
        <taxon>Gallus</taxon>
    </lineage>
</organism>
<dbReference type="GO" id="GO:0005815">
    <property type="term" value="C:microtubule organizing center"/>
    <property type="evidence" value="ECO:0000318"/>
    <property type="project" value="GO_Central"/>
</dbReference>
<dbReference type="Pfam" id="PF02984">
    <property type="entry name" value="Cyclin_C"/>
    <property type="match status" value="1"/>
</dbReference>
<dbReference type="GO" id="GO:0000082">
    <property type="term" value="P:G1/S transition of mitotic cell cycle"/>
    <property type="evidence" value="ECO:0000318"/>
    <property type="project" value="GO_Central"/>
</dbReference>
<feature type="domain" description="Cyclin-like" evidence="13">
    <location>
        <begin position="190"/>
        <end position="281"/>
    </location>
</feature>
<keyword evidence="8 11" id="KW-0195">Cyclin</keyword>
<keyword evidence="6" id="KW-0132">Cell division</keyword>
<gene>
    <name evidence="15" type="primary">CCND3</name>
</gene>
<dbReference type="GO" id="GO:0004693">
    <property type="term" value="F:cyclin-dependent protein serine/threonine kinase activity"/>
    <property type="evidence" value="ECO:0007669"/>
    <property type="project" value="Ensembl"/>
</dbReference>
<dbReference type="AlphaFoldDB" id="A0A8V1A121"/>
<dbReference type="Pfam" id="PF00134">
    <property type="entry name" value="Cyclin_N"/>
    <property type="match status" value="1"/>
</dbReference>
<evidence type="ECO:0000256" key="8">
    <source>
        <dbReference type="ARBA" id="ARBA00023127"/>
    </source>
</evidence>
<dbReference type="InterPro" id="IPR006671">
    <property type="entry name" value="Cyclin_N"/>
</dbReference>
<evidence type="ECO:0000313" key="15">
    <source>
        <dbReference type="Ensembl" id="ENSGALP00010039567.1"/>
    </source>
</evidence>
<dbReference type="GO" id="GO:0000122">
    <property type="term" value="P:negative regulation of transcription by RNA polymerase II"/>
    <property type="evidence" value="ECO:0007669"/>
    <property type="project" value="Ensembl"/>
</dbReference>
<proteinExistence type="inferred from homology"/>
<name>A0A8V1A121_CHICK</name>
<keyword evidence="5" id="KW-0597">Phosphoprotein</keyword>
<dbReference type="GO" id="GO:0005737">
    <property type="term" value="C:cytoplasm"/>
    <property type="evidence" value="ECO:0000318"/>
    <property type="project" value="GO_Central"/>
</dbReference>
<evidence type="ECO:0000256" key="9">
    <source>
        <dbReference type="ARBA" id="ARBA00023242"/>
    </source>
</evidence>
<dbReference type="SUPFAM" id="SSF47954">
    <property type="entry name" value="Cyclin-like"/>
    <property type="match status" value="2"/>
</dbReference>
<dbReference type="GO" id="GO:1900087">
    <property type="term" value="P:positive regulation of G1/S transition of mitotic cell cycle"/>
    <property type="evidence" value="ECO:0000318"/>
    <property type="project" value="GO_Central"/>
</dbReference>
<dbReference type="GeneTree" id="ENSGT00940000160743"/>
<evidence type="ECO:0000259" key="13">
    <source>
        <dbReference type="SMART" id="SM00385"/>
    </source>
</evidence>
<dbReference type="GO" id="GO:0042127">
    <property type="term" value="P:regulation of cell population proliferation"/>
    <property type="evidence" value="ECO:0007669"/>
    <property type="project" value="Ensembl"/>
</dbReference>
<dbReference type="GO" id="GO:0007165">
    <property type="term" value="P:signal transduction"/>
    <property type="evidence" value="ECO:0007669"/>
    <property type="project" value="Ensembl"/>
</dbReference>
<dbReference type="InterPro" id="IPR004367">
    <property type="entry name" value="Cyclin_C-dom"/>
</dbReference>
<dbReference type="GO" id="GO:0097130">
    <property type="term" value="C:cyclin D3-CDK4 complex"/>
    <property type="evidence" value="ECO:0007669"/>
    <property type="project" value="Ensembl"/>
</dbReference>
<feature type="region of interest" description="Disordered" evidence="12">
    <location>
        <begin position="299"/>
        <end position="323"/>
    </location>
</feature>
<dbReference type="PANTHER" id="PTHR10177">
    <property type="entry name" value="CYCLINS"/>
    <property type="match status" value="1"/>
</dbReference>
<dbReference type="GO" id="GO:0016538">
    <property type="term" value="F:cyclin-dependent protein serine/threonine kinase regulator activity"/>
    <property type="evidence" value="ECO:0000318"/>
    <property type="project" value="GO_Central"/>
</dbReference>
<keyword evidence="7" id="KW-0832">Ubl conjugation</keyword>
<keyword evidence="9" id="KW-0539">Nucleus</keyword>
<feature type="domain" description="Cyclin C-terminal" evidence="14">
    <location>
        <begin position="186"/>
        <end position="309"/>
    </location>
</feature>
<dbReference type="InterPro" id="IPR036915">
    <property type="entry name" value="Cyclin-like_sf"/>
</dbReference>
<keyword evidence="4" id="KW-0963">Cytoplasm</keyword>
<evidence type="ECO:0000313" key="16">
    <source>
        <dbReference type="Proteomes" id="UP000000539"/>
    </source>
</evidence>
<reference evidence="15" key="1">
    <citation type="submission" date="2020-11" db="EMBL/GenBank/DDBJ databases">
        <title>Gallus gallus (Chicken) genome, bGalGal1, GRCg7b, maternal haplotype autosomes + Z &amp; W.</title>
        <authorList>
            <person name="Warren W."/>
            <person name="Formenti G."/>
            <person name="Fedrigo O."/>
            <person name="Haase B."/>
            <person name="Mountcastle J."/>
            <person name="Balacco J."/>
            <person name="Tracey A."/>
            <person name="Schneider V."/>
            <person name="Okimoto R."/>
            <person name="Cheng H."/>
            <person name="Hawken R."/>
            <person name="Howe K."/>
            <person name="Jarvis E.D."/>
        </authorList>
    </citation>
    <scope>NUCLEOTIDE SEQUENCE [LARGE SCALE GENOMIC DNA]</scope>
    <source>
        <strain evidence="15">Broiler</strain>
    </source>
</reference>
<comment type="similarity">
    <text evidence="3">Belongs to the cyclin family. Cyclin D subfamily.</text>
</comment>
<dbReference type="SMART" id="SM01332">
    <property type="entry name" value="Cyclin_C"/>
    <property type="match status" value="1"/>
</dbReference>
<evidence type="ECO:0000259" key="14">
    <source>
        <dbReference type="SMART" id="SM01332"/>
    </source>
</evidence>
<evidence type="ECO:0000256" key="6">
    <source>
        <dbReference type="ARBA" id="ARBA00022618"/>
    </source>
</evidence>
<dbReference type="FunFam" id="1.10.472.10:FF:000120">
    <property type="entry name" value="G1/S-specific cyclin-D1"/>
    <property type="match status" value="1"/>
</dbReference>
<dbReference type="GO" id="GO:0005634">
    <property type="term" value="C:nucleus"/>
    <property type="evidence" value="ECO:0000318"/>
    <property type="project" value="GO_Central"/>
</dbReference>
<feature type="compositionally biased region" description="Polar residues" evidence="12">
    <location>
        <begin position="309"/>
        <end position="323"/>
    </location>
</feature>
<dbReference type="GO" id="GO:0097133">
    <property type="term" value="C:cyclin D3-CDK6 complex"/>
    <property type="evidence" value="ECO:0007669"/>
    <property type="project" value="Ensembl"/>
</dbReference>
<evidence type="ECO:0000256" key="3">
    <source>
        <dbReference type="ARBA" id="ARBA00009065"/>
    </source>
</evidence>
<evidence type="ECO:0000256" key="12">
    <source>
        <dbReference type="SAM" id="MobiDB-lite"/>
    </source>
</evidence>
<reference evidence="15" key="2">
    <citation type="submission" date="2025-08" db="UniProtKB">
        <authorList>
            <consortium name="Ensembl"/>
        </authorList>
    </citation>
    <scope>IDENTIFICATION</scope>
    <source>
        <strain evidence="15">broiler</strain>
    </source>
</reference>
<dbReference type="InterPro" id="IPR039361">
    <property type="entry name" value="Cyclin"/>
</dbReference>
<sequence length="323" mass="35576">MRAAALRALPLTAARTFSRISAPRPHVRRSQPRGQRGAPLRPALPALCGSSALRGARRKQPLRPRGTGAHCGRRAEREETGWLRGSFVREWSCWLSKVCEEQKCEEEVFPLAMNYVDRYLSSVPVRKNHLQLLGAVCMLLASKLRETMPLTVEKLCIYTDNSITPQQLLDWEILVLEKLKWDLVSVIANDFLAHILHHLPLPKDKMELVKKHAQTFIALCATDYTFAMYPPSMIATGSISAAVHGLSISVNGFGGEAVTELLAGITGTEVDCLKACQEQIEAALAESLKQASQSQQEYSTAKTAAYPASQPTSTPTDVTDINL</sequence>
<dbReference type="GO" id="GO:0019901">
    <property type="term" value="F:protein kinase binding"/>
    <property type="evidence" value="ECO:0007669"/>
    <property type="project" value="Ensembl"/>
</dbReference>
<dbReference type="FunCoup" id="A0A8V1A121">
    <property type="interactions" value="619"/>
</dbReference>
<dbReference type="GO" id="GO:0000307">
    <property type="term" value="C:cyclin-dependent protein kinase holoenzyme complex"/>
    <property type="evidence" value="ECO:0000318"/>
    <property type="project" value="GO_Central"/>
</dbReference>
<evidence type="ECO:0000256" key="1">
    <source>
        <dbReference type="ARBA" id="ARBA00004123"/>
    </source>
</evidence>
<dbReference type="SMART" id="SM00385">
    <property type="entry name" value="CYCLIN"/>
    <property type="match status" value="2"/>
</dbReference>
<feature type="domain" description="Cyclin-like" evidence="13">
    <location>
        <begin position="93"/>
        <end position="177"/>
    </location>
</feature>
<keyword evidence="16" id="KW-1185">Reference proteome</keyword>
<evidence type="ECO:0000256" key="7">
    <source>
        <dbReference type="ARBA" id="ARBA00022843"/>
    </source>
</evidence>
<evidence type="ECO:0000256" key="5">
    <source>
        <dbReference type="ARBA" id="ARBA00022553"/>
    </source>
</evidence>
<evidence type="ECO:0000256" key="10">
    <source>
        <dbReference type="ARBA" id="ARBA00023306"/>
    </source>
</evidence>
<evidence type="ECO:0000256" key="11">
    <source>
        <dbReference type="RuleBase" id="RU000383"/>
    </source>
</evidence>